<dbReference type="PANTHER" id="PTHR34069">
    <property type="entry name" value="3-OXOACYL-[ACYL-CARRIER-PROTEIN] SYNTHASE 3"/>
    <property type="match status" value="1"/>
</dbReference>
<evidence type="ECO:0000256" key="2">
    <source>
        <dbReference type="ARBA" id="ARBA00023315"/>
    </source>
</evidence>
<comment type="catalytic activity">
    <reaction evidence="3">
        <text>malonyl-[ACP] + an acyl-CoA + H(+) = a 3-oxoacyl-[ACP] + CO2 + CoA</text>
        <dbReference type="Rhea" id="RHEA:44448"/>
        <dbReference type="Rhea" id="RHEA-COMP:9623"/>
        <dbReference type="Rhea" id="RHEA-COMP:9916"/>
        <dbReference type="ChEBI" id="CHEBI:15378"/>
        <dbReference type="ChEBI" id="CHEBI:16526"/>
        <dbReference type="ChEBI" id="CHEBI:57287"/>
        <dbReference type="ChEBI" id="CHEBI:58342"/>
        <dbReference type="ChEBI" id="CHEBI:78449"/>
        <dbReference type="ChEBI" id="CHEBI:78776"/>
    </reaction>
</comment>
<dbReference type="InterPro" id="IPR016039">
    <property type="entry name" value="Thiolase-like"/>
</dbReference>
<dbReference type="Pfam" id="PF08541">
    <property type="entry name" value="ACP_syn_III_C"/>
    <property type="match status" value="1"/>
</dbReference>
<dbReference type="GO" id="GO:0033818">
    <property type="term" value="F:beta-ketoacyl-acyl-carrier-protein synthase III activity"/>
    <property type="evidence" value="ECO:0007669"/>
    <property type="project" value="UniProtKB-EC"/>
</dbReference>
<keyword evidence="2 3" id="KW-0012">Acyltransferase</keyword>
<keyword evidence="7" id="KW-1185">Reference proteome</keyword>
<sequence>MPLAERGVAWAGFGHHVPERRVPNAEIEAELALPAGWIRARSGIEARHYAAPDQALSDLAIPAGAMALSGVDPGEVGLLLLATSTPDHLLPPTAPLVAHRLGLSCGAVDLAGACAGFLHALVLGAGHARMTGQSVLVIAANLLSRRIDPAETASRVLFADGAGAVLLRPSSNPAEGLRSAVLRSDGAGYDLIGIPRGGSRLPFDAPGKGGLRMAMRDGRKVFAAAVEGMTRSASQALAEAGIAAADLMAWLPHQANARIIDKVGANLGLGGVEWLGALAQYGNSSAATMPLALSLRMGREPALPGGPVLLSAFGAGTIWGAAVWQHRP</sequence>
<dbReference type="CDD" id="cd00830">
    <property type="entry name" value="KAS_III"/>
    <property type="match status" value="1"/>
</dbReference>
<name>A0ABV7R1X6_9RHOB</name>
<dbReference type="Pfam" id="PF08545">
    <property type="entry name" value="ACP_syn_III"/>
    <property type="match status" value="1"/>
</dbReference>
<dbReference type="InterPro" id="IPR046403">
    <property type="entry name" value="BioZ"/>
</dbReference>
<feature type="active site" evidence="3">
    <location>
        <position position="283"/>
    </location>
</feature>
<accession>A0ABV7R1X6</accession>
<dbReference type="HAMAP" id="MF_02249">
    <property type="entry name" value="BioZ"/>
    <property type="match status" value="1"/>
</dbReference>
<evidence type="ECO:0000313" key="7">
    <source>
        <dbReference type="Proteomes" id="UP001595721"/>
    </source>
</evidence>
<keyword evidence="1 3" id="KW-0808">Transferase</keyword>
<dbReference type="RefSeq" id="WP_377743727.1">
    <property type="nucleotide sequence ID" value="NZ_JBHRXJ010000004.1"/>
</dbReference>
<feature type="domain" description="Beta-ketoacyl-[acyl-carrier-protein] synthase III N-terminal" evidence="5">
    <location>
        <begin position="109"/>
        <end position="186"/>
    </location>
</feature>
<feature type="active site" evidence="3">
    <location>
        <position position="253"/>
    </location>
</feature>
<evidence type="ECO:0000259" key="5">
    <source>
        <dbReference type="Pfam" id="PF08545"/>
    </source>
</evidence>
<dbReference type="InterPro" id="IPR013751">
    <property type="entry name" value="ACP_syn_III_N"/>
</dbReference>
<evidence type="ECO:0000313" key="6">
    <source>
        <dbReference type="EMBL" id="MFC3528090.1"/>
    </source>
</evidence>
<evidence type="ECO:0000259" key="4">
    <source>
        <dbReference type="Pfam" id="PF08541"/>
    </source>
</evidence>
<protein>
    <recommendedName>
        <fullName evidence="3">3-oxopimeloyl-[acyl-carrier-protein] synthase</fullName>
        <shortName evidence="3">3-oxopimeloyl-[ACP] synthase</shortName>
        <ecNumber evidence="3">2.3.1.-</ecNumber>
    </recommendedName>
</protein>
<dbReference type="Proteomes" id="UP001595721">
    <property type="component" value="Unassembled WGS sequence"/>
</dbReference>
<feature type="active site" evidence="3">
    <location>
        <position position="114"/>
    </location>
</feature>
<dbReference type="EC" id="2.3.1.-" evidence="3"/>
<organism evidence="6 7">
    <name type="scientific">Paracoccus mangrovi</name>
    <dbReference type="NCBI Taxonomy" id="1715645"/>
    <lineage>
        <taxon>Bacteria</taxon>
        <taxon>Pseudomonadati</taxon>
        <taxon>Pseudomonadota</taxon>
        <taxon>Alphaproteobacteria</taxon>
        <taxon>Rhodobacterales</taxon>
        <taxon>Paracoccaceae</taxon>
        <taxon>Paracoccus</taxon>
    </lineage>
</organism>
<dbReference type="NCBIfam" id="NF006829">
    <property type="entry name" value="PRK09352.1"/>
    <property type="match status" value="1"/>
</dbReference>
<feature type="domain" description="Beta-ketoacyl-[acyl-carrier-protein] synthase III C-terminal" evidence="4">
    <location>
        <begin position="237"/>
        <end position="325"/>
    </location>
</feature>
<comment type="caution">
    <text evidence="6">The sequence shown here is derived from an EMBL/GenBank/DDBJ whole genome shotgun (WGS) entry which is preliminary data.</text>
</comment>
<comment type="similarity">
    <text evidence="3">Belongs to the thiolase-like superfamily. BioZ family.</text>
</comment>
<dbReference type="Gene3D" id="3.40.47.10">
    <property type="match status" value="1"/>
</dbReference>
<dbReference type="SUPFAM" id="SSF53901">
    <property type="entry name" value="Thiolase-like"/>
    <property type="match status" value="1"/>
</dbReference>
<proteinExistence type="inferred from homology"/>
<gene>
    <name evidence="3" type="primary">bioZ</name>
    <name evidence="6" type="ORF">ACFOMH_07855</name>
</gene>
<keyword evidence="3" id="KW-0093">Biotin biosynthesis</keyword>
<dbReference type="InterPro" id="IPR013747">
    <property type="entry name" value="ACP_syn_III_C"/>
</dbReference>
<dbReference type="EMBL" id="JBHRXJ010000004">
    <property type="protein sequence ID" value="MFC3528090.1"/>
    <property type="molecule type" value="Genomic_DNA"/>
</dbReference>
<comment type="function">
    <text evidence="3">Involved in the formation of the biotin precursor pimeloyl-ACP. Catalyzes the condensation of glutaryl-CoA, an intermediate in lysine degradation, with malonyl-ACP to produce 3-oxopimeloyl-ACP.</text>
</comment>
<evidence type="ECO:0000256" key="3">
    <source>
        <dbReference type="HAMAP-Rule" id="MF_02249"/>
    </source>
</evidence>
<feature type="region of interest" description="ACP-binding" evidence="3">
    <location>
        <begin position="254"/>
        <end position="258"/>
    </location>
</feature>
<comment type="catalytic activity">
    <reaction evidence="3">
        <text>glutaryl-CoA + malonyl-[ACP] + H(+) = 3-oxo-6-carboxyhexanoyl-[ACP] + CO2 + CoA</text>
        <dbReference type="Rhea" id="RHEA:67904"/>
        <dbReference type="Rhea" id="RHEA-COMP:9623"/>
        <dbReference type="Rhea" id="RHEA-COMP:17387"/>
        <dbReference type="ChEBI" id="CHEBI:15378"/>
        <dbReference type="ChEBI" id="CHEBI:16526"/>
        <dbReference type="ChEBI" id="CHEBI:57287"/>
        <dbReference type="ChEBI" id="CHEBI:57378"/>
        <dbReference type="ChEBI" id="CHEBI:78449"/>
        <dbReference type="ChEBI" id="CHEBI:176519"/>
    </reaction>
</comment>
<evidence type="ECO:0000256" key="1">
    <source>
        <dbReference type="ARBA" id="ARBA00022679"/>
    </source>
</evidence>
<dbReference type="PANTHER" id="PTHR34069:SF2">
    <property type="entry name" value="BETA-KETOACYL-[ACYL-CARRIER-PROTEIN] SYNTHASE III"/>
    <property type="match status" value="1"/>
</dbReference>
<comment type="pathway">
    <text evidence="3">Cofactor biosynthesis; biotin biosynthesis.</text>
</comment>
<reference evidence="7" key="1">
    <citation type="journal article" date="2019" name="Int. J. Syst. Evol. Microbiol.">
        <title>The Global Catalogue of Microorganisms (GCM) 10K type strain sequencing project: providing services to taxonomists for standard genome sequencing and annotation.</title>
        <authorList>
            <consortium name="The Broad Institute Genomics Platform"/>
            <consortium name="The Broad Institute Genome Sequencing Center for Infectious Disease"/>
            <person name="Wu L."/>
            <person name="Ma J."/>
        </authorList>
    </citation>
    <scope>NUCLEOTIDE SEQUENCE [LARGE SCALE GENOMIC DNA]</scope>
    <source>
        <strain evidence="7">KCTC 42899</strain>
    </source>
</reference>